<evidence type="ECO:0000256" key="1">
    <source>
        <dbReference type="SAM" id="MobiDB-lite"/>
    </source>
</evidence>
<dbReference type="Proteomes" id="UP001367676">
    <property type="component" value="Unassembled WGS sequence"/>
</dbReference>
<protein>
    <submittedName>
        <fullName evidence="2">Uncharacterized protein</fullName>
    </submittedName>
</protein>
<name>A0AAN9TGG9_9HEMI</name>
<feature type="region of interest" description="Disordered" evidence="1">
    <location>
        <begin position="1"/>
        <end position="84"/>
    </location>
</feature>
<evidence type="ECO:0000313" key="2">
    <source>
        <dbReference type="EMBL" id="KAK7586032.1"/>
    </source>
</evidence>
<evidence type="ECO:0000313" key="3">
    <source>
        <dbReference type="Proteomes" id="UP001367676"/>
    </source>
</evidence>
<gene>
    <name evidence="2" type="ORF">V9T40_003908</name>
</gene>
<dbReference type="AlphaFoldDB" id="A0AAN9TGG9"/>
<keyword evidence="3" id="KW-1185">Reference proteome</keyword>
<accession>A0AAN9TGG9</accession>
<reference evidence="2 3" key="1">
    <citation type="submission" date="2024-03" db="EMBL/GenBank/DDBJ databases">
        <title>Adaptation during the transition from Ophiocordyceps entomopathogen to insect associate is accompanied by gene loss and intensified selection.</title>
        <authorList>
            <person name="Ward C.M."/>
            <person name="Onetto C.A."/>
            <person name="Borneman A.R."/>
        </authorList>
    </citation>
    <scope>NUCLEOTIDE SEQUENCE [LARGE SCALE GENOMIC DNA]</scope>
    <source>
        <strain evidence="2">AWRI1</strain>
        <tissue evidence="2">Single Adult Female</tissue>
    </source>
</reference>
<sequence length="250" mass="29046">MADESPKKGPTADGPDKAFPHSAKQQTAEEPATNEESIEEEAEEEVDHGEAAAAGEADEEDDDKPRPLQPPEITEAAGESGRRKRVQRFMEYPLSDMHPQMHLLIEHKRREWNYSDPDFIRALFLEAKTNALAEWRVGRAIVAKRKKPLIEVQETIASKLRRQQLEVRQEKLQNQQQLDERIHNHQQPDFTEMKLATNVTTQLRYNYTRNNPPVPRHYLTHYERFKKPPFHTYGTGSKGCRLESRPDDRF</sequence>
<comment type="caution">
    <text evidence="2">The sequence shown here is derived from an EMBL/GenBank/DDBJ whole genome shotgun (WGS) entry which is preliminary data.</text>
</comment>
<feature type="compositionally biased region" description="Acidic residues" evidence="1">
    <location>
        <begin position="32"/>
        <end position="47"/>
    </location>
</feature>
<organism evidence="2 3">
    <name type="scientific">Parthenolecanium corni</name>
    <dbReference type="NCBI Taxonomy" id="536013"/>
    <lineage>
        <taxon>Eukaryota</taxon>
        <taxon>Metazoa</taxon>
        <taxon>Ecdysozoa</taxon>
        <taxon>Arthropoda</taxon>
        <taxon>Hexapoda</taxon>
        <taxon>Insecta</taxon>
        <taxon>Pterygota</taxon>
        <taxon>Neoptera</taxon>
        <taxon>Paraneoptera</taxon>
        <taxon>Hemiptera</taxon>
        <taxon>Sternorrhyncha</taxon>
        <taxon>Coccoidea</taxon>
        <taxon>Coccidae</taxon>
        <taxon>Parthenolecanium</taxon>
    </lineage>
</organism>
<proteinExistence type="predicted"/>
<dbReference type="EMBL" id="JBBCAQ010000027">
    <property type="protein sequence ID" value="KAK7586032.1"/>
    <property type="molecule type" value="Genomic_DNA"/>
</dbReference>